<protein>
    <submittedName>
        <fullName evidence="2">Uncharacterized protein</fullName>
    </submittedName>
</protein>
<reference evidence="2 3" key="1">
    <citation type="submission" date="2018-04" db="EMBL/GenBank/DDBJ databases">
        <title>The genome of golden apple snail Pomacea canaliculata provides insight into stress tolerance and invasive adaptation.</title>
        <authorList>
            <person name="Liu C."/>
            <person name="Liu B."/>
            <person name="Ren Y."/>
            <person name="Zhang Y."/>
            <person name="Wang H."/>
            <person name="Li S."/>
            <person name="Jiang F."/>
            <person name="Yin L."/>
            <person name="Zhang G."/>
            <person name="Qian W."/>
            <person name="Fan W."/>
        </authorList>
    </citation>
    <scope>NUCLEOTIDE SEQUENCE [LARGE SCALE GENOMIC DNA]</scope>
    <source>
        <strain evidence="2">SZHN2017</strain>
        <tissue evidence="2">Muscle</tissue>
    </source>
</reference>
<keyword evidence="3" id="KW-1185">Reference proteome</keyword>
<dbReference type="Proteomes" id="UP000245119">
    <property type="component" value="Linkage Group LG7"/>
</dbReference>
<evidence type="ECO:0000256" key="1">
    <source>
        <dbReference type="SAM" id="MobiDB-lite"/>
    </source>
</evidence>
<name>A0A2T7P2H7_POMCA</name>
<sequence length="119" mass="13093">MSAQLSLSSPTRNLSSPTRNLSRREDGVVITMTDSSEMRDTRCIAIESDTVSEVSLTSEPCFGPSTKLGCLFLNKEHTEENPHLIGSKTTDTKISSQARATVAKKPFPSRLKIIQKNPR</sequence>
<gene>
    <name evidence="2" type="ORF">C0Q70_12802</name>
</gene>
<organism evidence="2 3">
    <name type="scientific">Pomacea canaliculata</name>
    <name type="common">Golden apple snail</name>
    <dbReference type="NCBI Taxonomy" id="400727"/>
    <lineage>
        <taxon>Eukaryota</taxon>
        <taxon>Metazoa</taxon>
        <taxon>Spiralia</taxon>
        <taxon>Lophotrochozoa</taxon>
        <taxon>Mollusca</taxon>
        <taxon>Gastropoda</taxon>
        <taxon>Caenogastropoda</taxon>
        <taxon>Architaenioglossa</taxon>
        <taxon>Ampullarioidea</taxon>
        <taxon>Ampullariidae</taxon>
        <taxon>Pomacea</taxon>
    </lineage>
</organism>
<feature type="compositionally biased region" description="Polar residues" evidence="1">
    <location>
        <begin position="1"/>
        <end position="20"/>
    </location>
</feature>
<evidence type="ECO:0000313" key="2">
    <source>
        <dbReference type="EMBL" id="PVD27635.1"/>
    </source>
</evidence>
<accession>A0A2T7P2H7</accession>
<dbReference type="AlphaFoldDB" id="A0A2T7P2H7"/>
<evidence type="ECO:0000313" key="3">
    <source>
        <dbReference type="Proteomes" id="UP000245119"/>
    </source>
</evidence>
<feature type="region of interest" description="Disordered" evidence="1">
    <location>
        <begin position="1"/>
        <end position="26"/>
    </location>
</feature>
<feature type="region of interest" description="Disordered" evidence="1">
    <location>
        <begin position="98"/>
        <end position="119"/>
    </location>
</feature>
<proteinExistence type="predicted"/>
<dbReference type="EMBL" id="PZQS01000007">
    <property type="protein sequence ID" value="PVD27635.1"/>
    <property type="molecule type" value="Genomic_DNA"/>
</dbReference>
<comment type="caution">
    <text evidence="2">The sequence shown here is derived from an EMBL/GenBank/DDBJ whole genome shotgun (WGS) entry which is preliminary data.</text>
</comment>